<dbReference type="GO" id="GO:0000981">
    <property type="term" value="F:DNA-binding transcription factor activity, RNA polymerase II-specific"/>
    <property type="evidence" value="ECO:0007669"/>
    <property type="project" value="InterPro"/>
</dbReference>
<gene>
    <name evidence="4" type="ORF">OIDMADRAFT_57009</name>
</gene>
<dbReference type="EMBL" id="KN832880">
    <property type="protein sequence ID" value="KIM98660.1"/>
    <property type="molecule type" value="Genomic_DNA"/>
</dbReference>
<sequence>MAPGVGNKAPVPRHRTGCLTCRKRKVKCDELKPNCAKCQRLQRPCLWSTDVPASGRSQSGARPYVLGDVSRGSNVPSTSPPGQRFVVEFPNVSRSTIPYIHHFISFCSRFLVYSNDGEGNPFQEELVPLAVQHPALLYAMAAVAAGHLSRSQRQHQLAAGKHYSMALRGLSEMLHDMMIAKSDATLGTCLLLCIYEMAHSESGLWLRHLKGARDLILYRGGPKVTDYLSRFFSLLDVSSSMFVGDGPLLKGNYWLEHDTPSTEDGSKPKTAIPNWPAYDPEGQNENLFHTLMTFMARMSRLSAESMKHDADQSEIRAIATEIHADLQHWWQSCTPEVQNQPNDWRRQIRSRELTIAETLQEEGVSSTRSCVFACIIYVNHILNPVNREPQNPEVAEAIAEIVEIAKETPEGYGLEMGLYFSLFMAGIAVFNEPEIEDVLRKKLKADTRVSIYVSIPHALRETPGSQKQHADRALELLEVLWGRQHRYGVKYDWRQVQIQMGILMYVFQSQPNAAFQRNYAHDFCDV</sequence>
<organism evidence="4 5">
    <name type="scientific">Oidiodendron maius (strain Zn)</name>
    <dbReference type="NCBI Taxonomy" id="913774"/>
    <lineage>
        <taxon>Eukaryota</taxon>
        <taxon>Fungi</taxon>
        <taxon>Dikarya</taxon>
        <taxon>Ascomycota</taxon>
        <taxon>Pezizomycotina</taxon>
        <taxon>Leotiomycetes</taxon>
        <taxon>Leotiomycetes incertae sedis</taxon>
        <taxon>Myxotrichaceae</taxon>
        <taxon>Oidiodendron</taxon>
    </lineage>
</organism>
<evidence type="ECO:0000259" key="3">
    <source>
        <dbReference type="PROSITE" id="PS50048"/>
    </source>
</evidence>
<dbReference type="HOGENOM" id="CLU_578839_0_0_1"/>
<reference evidence="5" key="2">
    <citation type="submission" date="2015-01" db="EMBL/GenBank/DDBJ databases">
        <title>Evolutionary Origins and Diversification of the Mycorrhizal Mutualists.</title>
        <authorList>
            <consortium name="DOE Joint Genome Institute"/>
            <consortium name="Mycorrhizal Genomics Consortium"/>
            <person name="Kohler A."/>
            <person name="Kuo A."/>
            <person name="Nagy L.G."/>
            <person name="Floudas D."/>
            <person name="Copeland A."/>
            <person name="Barry K.W."/>
            <person name="Cichocki N."/>
            <person name="Veneault-Fourrey C."/>
            <person name="LaButti K."/>
            <person name="Lindquist E.A."/>
            <person name="Lipzen A."/>
            <person name="Lundell T."/>
            <person name="Morin E."/>
            <person name="Murat C."/>
            <person name="Riley R."/>
            <person name="Ohm R."/>
            <person name="Sun H."/>
            <person name="Tunlid A."/>
            <person name="Henrissat B."/>
            <person name="Grigoriev I.V."/>
            <person name="Hibbett D.S."/>
            <person name="Martin F."/>
        </authorList>
    </citation>
    <scope>NUCLEOTIDE SEQUENCE [LARGE SCALE GENOMIC DNA]</scope>
    <source>
        <strain evidence="5">Zn</strain>
    </source>
</reference>
<evidence type="ECO:0000256" key="1">
    <source>
        <dbReference type="ARBA" id="ARBA00004123"/>
    </source>
</evidence>
<feature type="domain" description="Zn(2)-C6 fungal-type" evidence="3">
    <location>
        <begin position="17"/>
        <end position="47"/>
    </location>
</feature>
<reference evidence="4 5" key="1">
    <citation type="submission" date="2014-04" db="EMBL/GenBank/DDBJ databases">
        <authorList>
            <consortium name="DOE Joint Genome Institute"/>
            <person name="Kuo A."/>
            <person name="Martino E."/>
            <person name="Perotto S."/>
            <person name="Kohler A."/>
            <person name="Nagy L.G."/>
            <person name="Floudas D."/>
            <person name="Copeland A."/>
            <person name="Barry K.W."/>
            <person name="Cichocki N."/>
            <person name="Veneault-Fourrey C."/>
            <person name="LaButti K."/>
            <person name="Lindquist E.A."/>
            <person name="Lipzen A."/>
            <person name="Lundell T."/>
            <person name="Morin E."/>
            <person name="Murat C."/>
            <person name="Sun H."/>
            <person name="Tunlid A."/>
            <person name="Henrissat B."/>
            <person name="Grigoriev I.V."/>
            <person name="Hibbett D.S."/>
            <person name="Martin F."/>
            <person name="Nordberg H.P."/>
            <person name="Cantor M.N."/>
            <person name="Hua S.X."/>
        </authorList>
    </citation>
    <scope>NUCLEOTIDE SEQUENCE [LARGE SCALE GENOMIC DNA]</scope>
    <source>
        <strain evidence="4 5">Zn</strain>
    </source>
</reference>
<keyword evidence="2" id="KW-0539">Nucleus</keyword>
<dbReference type="Pfam" id="PF00172">
    <property type="entry name" value="Zn_clus"/>
    <property type="match status" value="1"/>
</dbReference>
<dbReference type="InterPro" id="IPR036864">
    <property type="entry name" value="Zn2-C6_fun-type_DNA-bd_sf"/>
</dbReference>
<proteinExistence type="predicted"/>
<keyword evidence="5" id="KW-1185">Reference proteome</keyword>
<accession>A0A0C3GRK4</accession>
<dbReference type="GO" id="GO:0000976">
    <property type="term" value="F:transcription cis-regulatory region binding"/>
    <property type="evidence" value="ECO:0007669"/>
    <property type="project" value="TreeGrafter"/>
</dbReference>
<dbReference type="GO" id="GO:0045944">
    <property type="term" value="P:positive regulation of transcription by RNA polymerase II"/>
    <property type="evidence" value="ECO:0007669"/>
    <property type="project" value="TreeGrafter"/>
</dbReference>
<dbReference type="Gene3D" id="4.10.240.10">
    <property type="entry name" value="Zn(2)-C6 fungal-type DNA-binding domain"/>
    <property type="match status" value="1"/>
</dbReference>
<dbReference type="PROSITE" id="PS50048">
    <property type="entry name" value="ZN2_CY6_FUNGAL_2"/>
    <property type="match status" value="1"/>
</dbReference>
<dbReference type="PROSITE" id="PS00463">
    <property type="entry name" value="ZN2_CY6_FUNGAL_1"/>
    <property type="match status" value="1"/>
</dbReference>
<dbReference type="Proteomes" id="UP000054321">
    <property type="component" value="Unassembled WGS sequence"/>
</dbReference>
<dbReference type="InterPro" id="IPR001138">
    <property type="entry name" value="Zn2Cys6_DnaBD"/>
</dbReference>
<dbReference type="PANTHER" id="PTHR37534:SF49">
    <property type="entry name" value="LYSINE BIOSYNTHESIS REGULATORY PROTEIN LYS14"/>
    <property type="match status" value="1"/>
</dbReference>
<dbReference type="CDD" id="cd00067">
    <property type="entry name" value="GAL4"/>
    <property type="match status" value="1"/>
</dbReference>
<dbReference type="GO" id="GO:0005634">
    <property type="term" value="C:nucleus"/>
    <property type="evidence" value="ECO:0007669"/>
    <property type="project" value="UniProtKB-SubCell"/>
</dbReference>
<evidence type="ECO:0000313" key="4">
    <source>
        <dbReference type="EMBL" id="KIM98660.1"/>
    </source>
</evidence>
<dbReference type="InterPro" id="IPR021858">
    <property type="entry name" value="Fun_TF"/>
</dbReference>
<evidence type="ECO:0000313" key="5">
    <source>
        <dbReference type="Proteomes" id="UP000054321"/>
    </source>
</evidence>
<dbReference type="AlphaFoldDB" id="A0A0C3GRK4"/>
<name>A0A0C3GRK4_OIDMZ</name>
<dbReference type="GO" id="GO:0008270">
    <property type="term" value="F:zinc ion binding"/>
    <property type="evidence" value="ECO:0007669"/>
    <property type="project" value="InterPro"/>
</dbReference>
<dbReference type="PANTHER" id="PTHR37534">
    <property type="entry name" value="TRANSCRIPTIONAL ACTIVATOR PROTEIN UGA3"/>
    <property type="match status" value="1"/>
</dbReference>
<dbReference type="OrthoDB" id="3509362at2759"/>
<dbReference type="Pfam" id="PF11951">
    <property type="entry name" value="Fungal_trans_2"/>
    <property type="match status" value="1"/>
</dbReference>
<dbReference type="STRING" id="913774.A0A0C3GRK4"/>
<evidence type="ECO:0000256" key="2">
    <source>
        <dbReference type="ARBA" id="ARBA00023242"/>
    </source>
</evidence>
<comment type="subcellular location">
    <subcellularLocation>
        <location evidence="1">Nucleus</location>
    </subcellularLocation>
</comment>
<dbReference type="SUPFAM" id="SSF57701">
    <property type="entry name" value="Zn2/Cys6 DNA-binding domain"/>
    <property type="match status" value="1"/>
</dbReference>
<dbReference type="SMART" id="SM00066">
    <property type="entry name" value="GAL4"/>
    <property type="match status" value="1"/>
</dbReference>
<dbReference type="InParanoid" id="A0A0C3GRK4"/>
<protein>
    <recommendedName>
        <fullName evidence="3">Zn(2)-C6 fungal-type domain-containing protein</fullName>
    </recommendedName>
</protein>
<dbReference type="CDD" id="cd12148">
    <property type="entry name" value="fungal_TF_MHR"/>
    <property type="match status" value="1"/>
</dbReference>